<feature type="compositionally biased region" description="Polar residues" evidence="1">
    <location>
        <begin position="209"/>
        <end position="218"/>
    </location>
</feature>
<reference evidence="3 4" key="1">
    <citation type="submission" date="2020-09" db="EMBL/GenBank/DDBJ databases">
        <title>De no assembly of potato wild relative species, Solanum commersonii.</title>
        <authorList>
            <person name="Cho K."/>
        </authorList>
    </citation>
    <scope>NUCLEOTIDE SEQUENCE [LARGE SCALE GENOMIC DNA]</scope>
    <source>
        <strain evidence="3">LZ3.2</strain>
        <tissue evidence="3">Leaf</tissue>
    </source>
</reference>
<keyword evidence="4" id="KW-1185">Reference proteome</keyword>
<accession>A0A9J5XE80</accession>
<evidence type="ECO:0000313" key="3">
    <source>
        <dbReference type="EMBL" id="KAG5585927.1"/>
    </source>
</evidence>
<organism evidence="3 4">
    <name type="scientific">Solanum commersonii</name>
    <name type="common">Commerson's wild potato</name>
    <name type="synonym">Commerson's nightshade</name>
    <dbReference type="NCBI Taxonomy" id="4109"/>
    <lineage>
        <taxon>Eukaryota</taxon>
        <taxon>Viridiplantae</taxon>
        <taxon>Streptophyta</taxon>
        <taxon>Embryophyta</taxon>
        <taxon>Tracheophyta</taxon>
        <taxon>Spermatophyta</taxon>
        <taxon>Magnoliopsida</taxon>
        <taxon>eudicotyledons</taxon>
        <taxon>Gunneridae</taxon>
        <taxon>Pentapetalae</taxon>
        <taxon>asterids</taxon>
        <taxon>lamiids</taxon>
        <taxon>Solanales</taxon>
        <taxon>Solanaceae</taxon>
        <taxon>Solanoideae</taxon>
        <taxon>Solaneae</taxon>
        <taxon>Solanum</taxon>
    </lineage>
</organism>
<dbReference type="Proteomes" id="UP000824120">
    <property type="component" value="Chromosome 9"/>
</dbReference>
<proteinExistence type="predicted"/>
<evidence type="ECO:0000256" key="1">
    <source>
        <dbReference type="SAM" id="MobiDB-lite"/>
    </source>
</evidence>
<evidence type="ECO:0000313" key="4">
    <source>
        <dbReference type="Proteomes" id="UP000824120"/>
    </source>
</evidence>
<name>A0A9J5XE80_SOLCO</name>
<comment type="caution">
    <text evidence="3">The sequence shown here is derived from an EMBL/GenBank/DDBJ whole genome shotgun (WGS) entry which is preliminary data.</text>
</comment>
<dbReference type="AlphaFoldDB" id="A0A9J5XE80"/>
<evidence type="ECO:0000259" key="2">
    <source>
        <dbReference type="Pfam" id="PF20167"/>
    </source>
</evidence>
<protein>
    <recommendedName>
        <fullName evidence="2">Putative plant transposon protein domain-containing protein</fullName>
    </recommendedName>
</protein>
<feature type="domain" description="Putative plant transposon protein" evidence="2">
    <location>
        <begin position="79"/>
        <end position="146"/>
    </location>
</feature>
<dbReference type="InterPro" id="IPR046796">
    <property type="entry name" value="Transposase_32_dom"/>
</dbReference>
<dbReference type="EMBL" id="JACXVP010000009">
    <property type="protein sequence ID" value="KAG5585927.1"/>
    <property type="molecule type" value="Genomic_DNA"/>
</dbReference>
<sequence>MNKKPRLMRPLAQSQYHYQGMRILLQCEEIVWEFYASYATPLRGSISKKSKPIAQDPLASTMVSDGISCEAALSRGMLTSERVSPTKADNQLPWDRVVMVATLVVGGEIEFSHMLLAEIHERAFKNSTTYPFPCLISQLCRDFGVPICNSDRLTHTTGTLDIGFILDKANVAAPRREPQVEVPPLGADLADTVGQAQGSDPIMPDHTDTIPTSSSQAASRAPSLSQSTLPLELLLFHWLEYRN</sequence>
<feature type="region of interest" description="Disordered" evidence="1">
    <location>
        <begin position="191"/>
        <end position="223"/>
    </location>
</feature>
<dbReference type="Pfam" id="PF20167">
    <property type="entry name" value="Transposase_32"/>
    <property type="match status" value="1"/>
</dbReference>
<gene>
    <name evidence="3" type="ORF">H5410_046361</name>
</gene>